<dbReference type="InterPro" id="IPR017703">
    <property type="entry name" value="YgfZ/GCV_T_CS"/>
</dbReference>
<keyword evidence="2" id="KW-1185">Reference proteome</keyword>
<dbReference type="InterPro" id="IPR045179">
    <property type="entry name" value="YgfZ/GcvT"/>
</dbReference>
<dbReference type="Proteomes" id="UP001615550">
    <property type="component" value="Unassembled WGS sequence"/>
</dbReference>
<organism evidence="1 2">
    <name type="scientific">Legionella lytica</name>
    <dbReference type="NCBI Taxonomy" id="96232"/>
    <lineage>
        <taxon>Bacteria</taxon>
        <taxon>Pseudomonadati</taxon>
        <taxon>Pseudomonadota</taxon>
        <taxon>Gammaproteobacteria</taxon>
        <taxon>Legionellales</taxon>
        <taxon>Legionellaceae</taxon>
        <taxon>Legionella</taxon>
    </lineage>
</organism>
<dbReference type="Gene3D" id="3.30.70.1400">
    <property type="entry name" value="Aminomethyltransferase beta-barrel domains"/>
    <property type="match status" value="1"/>
</dbReference>
<proteinExistence type="predicted"/>
<name>A0ABW8D448_9GAMM</name>
<sequence>MNTTFNHLINHRALTTFAPIETELKLQPEKNYLFDLSYLGILDVAGDKAGEFLQGQLTCDVNSISDIQMIQGAQCNLKGRILSLIDVFNWKGIKLMLPKDLLEATINSLNKTAMLSRVSLKENKELVALGFYLQNSQDIVPDSHFFPTNLYALTYGADYCCFHLGNGFYIFIGGADFAETISKRFAEQQQLLGSLTWHSLRLARRQLEIYPDSRGMFLPHRLDLQQTPYLSFNKGCYKGQEIIARMHYKSTLKHQLNVYSIVTDDEIYSGQKLISETNGSEVGELVDYSVLAAGHYLVAVSILKGIESLALFEGHKKAVQLGEIPVQ</sequence>
<dbReference type="PANTHER" id="PTHR22602:SF0">
    <property type="entry name" value="TRANSFERASE CAF17, MITOCHONDRIAL-RELATED"/>
    <property type="match status" value="1"/>
</dbReference>
<dbReference type="Gene3D" id="2.40.30.160">
    <property type="match status" value="1"/>
</dbReference>
<dbReference type="EMBL" id="JBGORX010000001">
    <property type="protein sequence ID" value="MFJ1267459.1"/>
    <property type="molecule type" value="Genomic_DNA"/>
</dbReference>
<dbReference type="SUPFAM" id="SSF103025">
    <property type="entry name" value="Folate-binding domain"/>
    <property type="match status" value="1"/>
</dbReference>
<dbReference type="PANTHER" id="PTHR22602">
    <property type="entry name" value="TRANSFERASE CAF17, MITOCHONDRIAL-RELATED"/>
    <property type="match status" value="1"/>
</dbReference>
<evidence type="ECO:0000313" key="2">
    <source>
        <dbReference type="Proteomes" id="UP001615550"/>
    </source>
</evidence>
<dbReference type="NCBIfam" id="TIGR03317">
    <property type="entry name" value="ygfZ_signature"/>
    <property type="match status" value="1"/>
</dbReference>
<accession>A0ABW8D448</accession>
<evidence type="ECO:0000313" key="1">
    <source>
        <dbReference type="EMBL" id="MFJ1267459.1"/>
    </source>
</evidence>
<dbReference type="Gene3D" id="3.30.70.1630">
    <property type="match status" value="1"/>
</dbReference>
<dbReference type="RefSeq" id="WP_400187213.1">
    <property type="nucleotide sequence ID" value="NZ_JBGORX010000001.1"/>
</dbReference>
<protein>
    <submittedName>
        <fullName evidence="1">Folate-binding protein YgfZ</fullName>
    </submittedName>
</protein>
<gene>
    <name evidence="1" type="ORF">ACD661_02690</name>
</gene>
<reference evidence="1 2" key="1">
    <citation type="submission" date="2024-08" db="EMBL/GenBank/DDBJ databases">
        <title>Draft Genome Sequence of Legionella lytica strain DSB2004, Isolated From a Fire Sprinkler System.</title>
        <authorList>
            <person name="Everhart A.D."/>
            <person name="Kidane D.T."/>
            <person name="Farone A.L."/>
            <person name="Farone M.B."/>
        </authorList>
    </citation>
    <scope>NUCLEOTIDE SEQUENCE [LARGE SCALE GENOMIC DNA]</scope>
    <source>
        <strain evidence="1 2">DSB2004</strain>
    </source>
</reference>
<comment type="caution">
    <text evidence="1">The sequence shown here is derived from an EMBL/GenBank/DDBJ whole genome shotgun (WGS) entry which is preliminary data.</text>
</comment>